<protein>
    <submittedName>
        <fullName evidence="6">LysR family transcriptional regulator</fullName>
    </submittedName>
</protein>
<dbReference type="FunFam" id="3.40.190.290:FF:000001">
    <property type="entry name" value="Transcriptional regulator, LysR family"/>
    <property type="match status" value="1"/>
</dbReference>
<dbReference type="KEGG" id="lyj:FKV23_05700"/>
<dbReference type="InterPro" id="IPR036388">
    <property type="entry name" value="WH-like_DNA-bd_sf"/>
</dbReference>
<dbReference type="EMBL" id="CP041242">
    <property type="protein sequence ID" value="QDH69640.1"/>
    <property type="molecule type" value="Genomic_DNA"/>
</dbReference>
<dbReference type="Gene3D" id="3.40.190.290">
    <property type="match status" value="1"/>
</dbReference>
<dbReference type="InterPro" id="IPR005119">
    <property type="entry name" value="LysR_subst-bd"/>
</dbReference>
<comment type="similarity">
    <text evidence="1">Belongs to the LysR transcriptional regulatory family.</text>
</comment>
<gene>
    <name evidence="6" type="ORF">FKV23_05700</name>
</gene>
<sequence>MDRLTAMTVFVEVAERGSLTAAAEALGMSRAMVSRHLAALETWLGARVLHRTTRRIGLTPAGEIALERCRRMLAVGEEMQAALGDADGAPHGRVRVACSTSFGVSHMATAVADFVRRHPGTAVDVVLADRAANLAEERIDIAIRIARALEPGLIARRITTCRSAVCASPDYLAAHGTPRQPQDLAGHNCLTHHYVGKGAWTFDRDGRSVSVVVEGTISANDATLLAQSAKAGAGIAFLPTYLVAPMLRSGELVALLPGYRPEEMGIHAVYLSRRQMPRVVRAFIDFLAERFGDVPEWDRGWGEEVNDS</sequence>
<dbReference type="InterPro" id="IPR000847">
    <property type="entry name" value="LysR_HTH_N"/>
</dbReference>
<dbReference type="GO" id="GO:0006351">
    <property type="term" value="P:DNA-templated transcription"/>
    <property type="evidence" value="ECO:0007669"/>
    <property type="project" value="TreeGrafter"/>
</dbReference>
<dbReference type="OrthoDB" id="9810065at2"/>
<keyword evidence="3" id="KW-0238">DNA-binding</keyword>
<evidence type="ECO:0000313" key="7">
    <source>
        <dbReference type="Proteomes" id="UP000317199"/>
    </source>
</evidence>
<dbReference type="PANTHER" id="PTHR30537">
    <property type="entry name" value="HTH-TYPE TRANSCRIPTIONAL REGULATOR"/>
    <property type="match status" value="1"/>
</dbReference>
<accession>A0A514BQG6</accession>
<proteinExistence type="inferred from homology"/>
<dbReference type="Pfam" id="PF00126">
    <property type="entry name" value="HTH_1"/>
    <property type="match status" value="1"/>
</dbReference>
<keyword evidence="2" id="KW-0805">Transcription regulation</keyword>
<organism evidence="6 7">
    <name type="scientific">Marilutibacter alkalisoli</name>
    <dbReference type="NCBI Taxonomy" id="2591633"/>
    <lineage>
        <taxon>Bacteria</taxon>
        <taxon>Pseudomonadati</taxon>
        <taxon>Pseudomonadota</taxon>
        <taxon>Gammaproteobacteria</taxon>
        <taxon>Lysobacterales</taxon>
        <taxon>Lysobacteraceae</taxon>
        <taxon>Marilutibacter</taxon>
    </lineage>
</organism>
<evidence type="ECO:0000259" key="5">
    <source>
        <dbReference type="PROSITE" id="PS50931"/>
    </source>
</evidence>
<evidence type="ECO:0000256" key="2">
    <source>
        <dbReference type="ARBA" id="ARBA00023015"/>
    </source>
</evidence>
<keyword evidence="4" id="KW-0804">Transcription</keyword>
<dbReference type="InterPro" id="IPR036390">
    <property type="entry name" value="WH_DNA-bd_sf"/>
</dbReference>
<evidence type="ECO:0000313" key="6">
    <source>
        <dbReference type="EMBL" id="QDH69640.1"/>
    </source>
</evidence>
<dbReference type="SUPFAM" id="SSF46785">
    <property type="entry name" value="Winged helix' DNA-binding domain"/>
    <property type="match status" value="1"/>
</dbReference>
<keyword evidence="7" id="KW-1185">Reference proteome</keyword>
<dbReference type="Proteomes" id="UP000317199">
    <property type="component" value="Chromosome"/>
</dbReference>
<dbReference type="SUPFAM" id="SSF53850">
    <property type="entry name" value="Periplasmic binding protein-like II"/>
    <property type="match status" value="1"/>
</dbReference>
<dbReference type="FunFam" id="1.10.10.10:FF:000001">
    <property type="entry name" value="LysR family transcriptional regulator"/>
    <property type="match status" value="1"/>
</dbReference>
<dbReference type="CDD" id="cd08422">
    <property type="entry name" value="PBP2_CrgA_like"/>
    <property type="match status" value="1"/>
</dbReference>
<dbReference type="GO" id="GO:0003700">
    <property type="term" value="F:DNA-binding transcription factor activity"/>
    <property type="evidence" value="ECO:0007669"/>
    <property type="project" value="InterPro"/>
</dbReference>
<reference evidence="6 7" key="1">
    <citation type="submission" date="2019-06" db="EMBL/GenBank/DDBJ databases">
        <title>Lysobacter alkalisoli sp. nov. isolated from saline-alkali soil.</title>
        <authorList>
            <person name="Sun J.-Q."/>
            <person name="Xu L."/>
        </authorList>
    </citation>
    <scope>NUCLEOTIDE SEQUENCE [LARGE SCALE GENOMIC DNA]</scope>
    <source>
        <strain evidence="6 7">SJ-36</strain>
    </source>
</reference>
<dbReference type="GO" id="GO:0043565">
    <property type="term" value="F:sequence-specific DNA binding"/>
    <property type="evidence" value="ECO:0007669"/>
    <property type="project" value="TreeGrafter"/>
</dbReference>
<dbReference type="InterPro" id="IPR058163">
    <property type="entry name" value="LysR-type_TF_proteobact-type"/>
</dbReference>
<dbReference type="AlphaFoldDB" id="A0A514BQG6"/>
<evidence type="ECO:0000256" key="4">
    <source>
        <dbReference type="ARBA" id="ARBA00023163"/>
    </source>
</evidence>
<dbReference type="PANTHER" id="PTHR30537:SF35">
    <property type="entry name" value="TRANSCRIPTIONAL REGULATORY PROTEIN"/>
    <property type="match status" value="1"/>
</dbReference>
<feature type="domain" description="HTH lysR-type" evidence="5">
    <location>
        <begin position="1"/>
        <end position="59"/>
    </location>
</feature>
<evidence type="ECO:0000256" key="1">
    <source>
        <dbReference type="ARBA" id="ARBA00009437"/>
    </source>
</evidence>
<dbReference type="Pfam" id="PF03466">
    <property type="entry name" value="LysR_substrate"/>
    <property type="match status" value="1"/>
</dbReference>
<evidence type="ECO:0000256" key="3">
    <source>
        <dbReference type="ARBA" id="ARBA00023125"/>
    </source>
</evidence>
<name>A0A514BQG6_9GAMM</name>
<dbReference type="PROSITE" id="PS50931">
    <property type="entry name" value="HTH_LYSR"/>
    <property type="match status" value="1"/>
</dbReference>
<dbReference type="Gene3D" id="1.10.10.10">
    <property type="entry name" value="Winged helix-like DNA-binding domain superfamily/Winged helix DNA-binding domain"/>
    <property type="match status" value="1"/>
</dbReference>